<feature type="region of interest" description="Disordered" evidence="1">
    <location>
        <begin position="109"/>
        <end position="177"/>
    </location>
</feature>
<dbReference type="InterPro" id="IPR019481">
    <property type="entry name" value="TFIIIC_triple_barrel"/>
</dbReference>
<gene>
    <name evidence="3" type="ORF">VHUM_00510</name>
</gene>
<name>A0A7D9A2D8_VANHU</name>
<comment type="caution">
    <text evidence="3">The sequence shown here is derived from an EMBL/GenBank/DDBJ whole genome shotgun (WGS) entry which is preliminary data.</text>
</comment>
<dbReference type="GO" id="GO:0000127">
    <property type="term" value="C:transcription factor TFIIIC complex"/>
    <property type="evidence" value="ECO:0007669"/>
    <property type="project" value="TreeGrafter"/>
</dbReference>
<accession>A0A7D9A2D8</accession>
<proteinExistence type="predicted"/>
<dbReference type="InterPro" id="IPR042771">
    <property type="entry name" value="GTF3C6-like"/>
</dbReference>
<evidence type="ECO:0000256" key="1">
    <source>
        <dbReference type="SAM" id="MobiDB-lite"/>
    </source>
</evidence>
<dbReference type="Gene3D" id="2.60.40.4370">
    <property type="match status" value="1"/>
</dbReference>
<dbReference type="AlphaFoldDB" id="A0A7D9A2D8"/>
<dbReference type="PANTHER" id="PTHR21860">
    <property type="entry name" value="TRANSCRIPTION INITIATION FACTOR IIIC TFIIIC , POLYPEPTIDE 6-RELATED"/>
    <property type="match status" value="1"/>
</dbReference>
<dbReference type="OrthoDB" id="1877767at2759"/>
<dbReference type="PANTHER" id="PTHR21860:SF2">
    <property type="entry name" value="GENERAL TRANSCRIPTION FACTOR 3C POLYPEPTIDE 6"/>
    <property type="match status" value="1"/>
</dbReference>
<evidence type="ECO:0000313" key="4">
    <source>
        <dbReference type="Proteomes" id="UP000473826"/>
    </source>
</evidence>
<reference evidence="3 4" key="1">
    <citation type="journal article" date="2019" name="PLoS Genet.">
        <title>Convergent evolution of linked mating-type loci in basidiomycete fungi.</title>
        <authorList>
            <person name="Sun S."/>
            <person name="Coelho M.A."/>
            <person name="Heitman J."/>
            <person name="Nowrousian M."/>
        </authorList>
    </citation>
    <scope>NUCLEOTIDE SEQUENCE [LARGE SCALE GENOMIC DNA]</scope>
    <source>
        <strain evidence="3 4">CBS 4282</strain>
    </source>
</reference>
<dbReference type="Pfam" id="PF10419">
    <property type="entry name" value="TFIIIC_sub6"/>
    <property type="match status" value="1"/>
</dbReference>
<evidence type="ECO:0000259" key="2">
    <source>
        <dbReference type="Pfam" id="PF10419"/>
    </source>
</evidence>
<evidence type="ECO:0000313" key="3">
    <source>
        <dbReference type="EMBL" id="TXT16007.1"/>
    </source>
</evidence>
<protein>
    <recommendedName>
        <fullName evidence="2">Transcription factor TFIIIC triple barrel domain-containing protein</fullName>
    </recommendedName>
</protein>
<keyword evidence="4" id="KW-1185">Reference proteome</keyword>
<dbReference type="GO" id="GO:0006383">
    <property type="term" value="P:transcription by RNA polymerase III"/>
    <property type="evidence" value="ECO:0007669"/>
    <property type="project" value="InterPro"/>
</dbReference>
<dbReference type="Proteomes" id="UP000473826">
    <property type="component" value="Unassembled WGS sequence"/>
</dbReference>
<feature type="domain" description="Transcription factor TFIIIC triple barrel" evidence="2">
    <location>
        <begin position="38"/>
        <end position="98"/>
    </location>
</feature>
<sequence>MTDLVGLTKTLQSGRTLLGTGWKTVETFDDIDDEEYEEDEEEYVVMDLGTAMDGRTLQTEAAYQLIGMDTSMPFLKVGEHVFQGKVTGLIGDEVLFEVIRGAWCPFPPATYSPAPRRGRRPGRALQPDPHDPQAHRVPGHHARPAPDVPRACGRPRALGRGACRRSDPDGRGRRGRG</sequence>
<organism evidence="3 4">
    <name type="scientific">Vanrija humicola</name>
    <name type="common">Yeast</name>
    <name type="synonym">Cryptococcus humicola</name>
    <dbReference type="NCBI Taxonomy" id="5417"/>
    <lineage>
        <taxon>Eukaryota</taxon>
        <taxon>Fungi</taxon>
        <taxon>Dikarya</taxon>
        <taxon>Basidiomycota</taxon>
        <taxon>Agaricomycotina</taxon>
        <taxon>Tremellomycetes</taxon>
        <taxon>Trichosporonales</taxon>
        <taxon>Trichosporonaceae</taxon>
        <taxon>Vanrija</taxon>
    </lineage>
</organism>
<feature type="compositionally biased region" description="Basic and acidic residues" evidence="1">
    <location>
        <begin position="164"/>
        <end position="177"/>
    </location>
</feature>
<dbReference type="EMBL" id="QKWK01000001">
    <property type="protein sequence ID" value="TXT16007.1"/>
    <property type="molecule type" value="Genomic_DNA"/>
</dbReference>